<dbReference type="Pfam" id="PF17759">
    <property type="entry name" value="tRNA_synthFbeta"/>
    <property type="match status" value="1"/>
</dbReference>
<name>A0A2S4UQH4_9BASI</name>
<dbReference type="VEuPathDB" id="FungiDB:PSHT_14444"/>
<evidence type="ECO:0000313" key="2">
    <source>
        <dbReference type="EMBL" id="POV99384.1"/>
    </source>
</evidence>
<accession>A0A2S4UQH4</accession>
<dbReference type="GO" id="GO:0006432">
    <property type="term" value="P:phenylalanyl-tRNA aminoacylation"/>
    <property type="evidence" value="ECO:0007669"/>
    <property type="project" value="InterPro"/>
</dbReference>
<dbReference type="InterPro" id="IPR045864">
    <property type="entry name" value="aa-tRNA-synth_II/BPL/LPL"/>
</dbReference>
<dbReference type="GO" id="GO:0004826">
    <property type="term" value="F:phenylalanine-tRNA ligase activity"/>
    <property type="evidence" value="ECO:0007669"/>
    <property type="project" value="InterPro"/>
</dbReference>
<feature type="non-terminal residue" evidence="2">
    <location>
        <position position="288"/>
    </location>
</feature>
<dbReference type="InterPro" id="IPR041616">
    <property type="entry name" value="PheRS_beta_core"/>
</dbReference>
<evidence type="ECO:0000313" key="3">
    <source>
        <dbReference type="Proteomes" id="UP000239156"/>
    </source>
</evidence>
<dbReference type="AlphaFoldDB" id="A0A2S4UQH4"/>
<dbReference type="PANTHER" id="PTHR10947">
    <property type="entry name" value="PHENYLALANYL-TRNA SYNTHETASE BETA CHAIN AND LEUCINE-RICH REPEAT-CONTAINING PROTEIN 47"/>
    <property type="match status" value="1"/>
</dbReference>
<reference evidence="2" key="1">
    <citation type="submission" date="2017-12" db="EMBL/GenBank/DDBJ databases">
        <title>Gene loss provides genomic basis for host adaptation in cereal stripe rust fungi.</title>
        <authorList>
            <person name="Xia C."/>
        </authorList>
    </citation>
    <scope>NUCLEOTIDE SEQUENCE [LARGE SCALE GENOMIC DNA]</scope>
    <source>
        <strain evidence="2">93-210</strain>
    </source>
</reference>
<dbReference type="EMBL" id="PKSL01000202">
    <property type="protein sequence ID" value="POV99384.1"/>
    <property type="molecule type" value="Genomic_DNA"/>
</dbReference>
<protein>
    <recommendedName>
        <fullName evidence="1">Phenylalanyl tRNA synthetase beta chain core domain-containing protein</fullName>
    </recommendedName>
</protein>
<feature type="domain" description="Phenylalanyl tRNA synthetase beta chain core" evidence="1">
    <location>
        <begin position="44"/>
        <end position="119"/>
    </location>
</feature>
<dbReference type="VEuPathDB" id="FungiDB:PSTT_13827"/>
<dbReference type="Gene3D" id="3.30.930.10">
    <property type="entry name" value="Bira Bifunctional Protein, Domain 2"/>
    <property type="match status" value="1"/>
</dbReference>
<gene>
    <name evidence="2" type="ORF">PSTT_13827</name>
</gene>
<dbReference type="GO" id="GO:0009328">
    <property type="term" value="C:phenylalanine-tRNA ligase complex"/>
    <property type="evidence" value="ECO:0007669"/>
    <property type="project" value="TreeGrafter"/>
</dbReference>
<evidence type="ECO:0000259" key="1">
    <source>
        <dbReference type="Pfam" id="PF17759"/>
    </source>
</evidence>
<keyword evidence="3" id="KW-1185">Reference proteome</keyword>
<dbReference type="PANTHER" id="PTHR10947:SF0">
    <property type="entry name" value="PHENYLALANINE--TRNA LIGASE BETA SUBUNIT"/>
    <property type="match status" value="1"/>
</dbReference>
<sequence length="288" mass="32415">MISLLGKMGHQAFLGQSEELKHSTIKSWLLFMYLRPDLILNTNVISAKIYLINQLSDIVRKKAALAGWLEVLPLARSHDENFKFLRKEDDKGQVVLSSNPATIEFEVVHTSLLPGLLNTKQCIFQPDFNKPSGFKHYGGRSRLILNGSHRSHSLRIVFAILTFTPDGTPSRIFKPESTRPCFHPPTSNPTVSDQFTQRNSSTLAFLAMADIPQKAVPHLSNDNIKSILKSPKFMKPHRLSPCNDSVPLMWHTSLDRVSKPNISYSMCRQKNKVTLPSFHKTGRASSPT</sequence>
<dbReference type="Proteomes" id="UP000239156">
    <property type="component" value="Unassembled WGS sequence"/>
</dbReference>
<proteinExistence type="predicted"/>
<dbReference type="InterPro" id="IPR045060">
    <property type="entry name" value="Phe-tRNA-ligase_IIc_bsu"/>
</dbReference>
<comment type="caution">
    <text evidence="2">The sequence shown here is derived from an EMBL/GenBank/DDBJ whole genome shotgun (WGS) entry which is preliminary data.</text>
</comment>
<organism evidence="2 3">
    <name type="scientific">Puccinia striiformis</name>
    <dbReference type="NCBI Taxonomy" id="27350"/>
    <lineage>
        <taxon>Eukaryota</taxon>
        <taxon>Fungi</taxon>
        <taxon>Dikarya</taxon>
        <taxon>Basidiomycota</taxon>
        <taxon>Pucciniomycotina</taxon>
        <taxon>Pucciniomycetes</taxon>
        <taxon>Pucciniales</taxon>
        <taxon>Pucciniaceae</taxon>
        <taxon>Puccinia</taxon>
    </lineage>
</organism>
<dbReference type="VEuPathDB" id="FungiDB:PSHT_14445"/>
<dbReference type="SUPFAM" id="SSF55681">
    <property type="entry name" value="Class II aaRS and biotin synthetases"/>
    <property type="match status" value="1"/>
</dbReference>